<sequence length="234" mass="26273">MRLEVRIFIRFGRVILIVRSHLSQRSRSPREAQRSHRTSGYSTRVPGYFNLNRSRDLINGWESLARGSWHNYSYTSILRLGLAAGDTPDAPHKHLGTRGPSTAASTLPTSVKARATKNHSQSSEFSIEAWPPARELPERLRSGGPSIGLMERKSEDNTTFLVYVTRSPKITEYLAHPRFPPRCPPLHRLSPSINTTSIGEASPDTLPALCDECFVVVDIQTYSPVPDTRRVRTL</sequence>
<evidence type="ECO:0000313" key="1">
    <source>
        <dbReference type="EMBL" id="KZV45443.1"/>
    </source>
</evidence>
<protein>
    <submittedName>
        <fullName evidence="1">Uncharacterized protein</fullName>
    </submittedName>
</protein>
<name>A0A2Z7CFH3_9LAMI</name>
<dbReference type="EMBL" id="KQ996100">
    <property type="protein sequence ID" value="KZV45443.1"/>
    <property type="molecule type" value="Genomic_DNA"/>
</dbReference>
<dbReference type="AlphaFoldDB" id="A0A2Z7CFH3"/>
<accession>A0A2Z7CFH3</accession>
<evidence type="ECO:0000313" key="2">
    <source>
        <dbReference type="Proteomes" id="UP000250235"/>
    </source>
</evidence>
<organism evidence="1 2">
    <name type="scientific">Dorcoceras hygrometricum</name>
    <dbReference type="NCBI Taxonomy" id="472368"/>
    <lineage>
        <taxon>Eukaryota</taxon>
        <taxon>Viridiplantae</taxon>
        <taxon>Streptophyta</taxon>
        <taxon>Embryophyta</taxon>
        <taxon>Tracheophyta</taxon>
        <taxon>Spermatophyta</taxon>
        <taxon>Magnoliopsida</taxon>
        <taxon>eudicotyledons</taxon>
        <taxon>Gunneridae</taxon>
        <taxon>Pentapetalae</taxon>
        <taxon>asterids</taxon>
        <taxon>lamiids</taxon>
        <taxon>Lamiales</taxon>
        <taxon>Gesneriaceae</taxon>
        <taxon>Didymocarpoideae</taxon>
        <taxon>Trichosporeae</taxon>
        <taxon>Loxocarpinae</taxon>
        <taxon>Dorcoceras</taxon>
    </lineage>
</organism>
<dbReference type="Proteomes" id="UP000250235">
    <property type="component" value="Unassembled WGS sequence"/>
</dbReference>
<keyword evidence="2" id="KW-1185">Reference proteome</keyword>
<reference evidence="1 2" key="1">
    <citation type="journal article" date="2015" name="Proc. Natl. Acad. Sci. U.S.A.">
        <title>The resurrection genome of Boea hygrometrica: A blueprint for survival of dehydration.</title>
        <authorList>
            <person name="Xiao L."/>
            <person name="Yang G."/>
            <person name="Zhang L."/>
            <person name="Yang X."/>
            <person name="Zhao S."/>
            <person name="Ji Z."/>
            <person name="Zhou Q."/>
            <person name="Hu M."/>
            <person name="Wang Y."/>
            <person name="Chen M."/>
            <person name="Xu Y."/>
            <person name="Jin H."/>
            <person name="Xiao X."/>
            <person name="Hu G."/>
            <person name="Bao F."/>
            <person name="Hu Y."/>
            <person name="Wan P."/>
            <person name="Li L."/>
            <person name="Deng X."/>
            <person name="Kuang T."/>
            <person name="Xiang C."/>
            <person name="Zhu J.K."/>
            <person name="Oliver M.J."/>
            <person name="He Y."/>
        </authorList>
    </citation>
    <scope>NUCLEOTIDE SEQUENCE [LARGE SCALE GENOMIC DNA]</scope>
    <source>
        <strain evidence="2">cv. XS01</strain>
    </source>
</reference>
<proteinExistence type="predicted"/>
<gene>
    <name evidence="1" type="ORF">F511_39961</name>
</gene>